<dbReference type="EMBL" id="MN740529">
    <property type="protein sequence ID" value="QHU31528.1"/>
    <property type="molecule type" value="Genomic_DNA"/>
</dbReference>
<accession>A0A6C0LNK2</accession>
<proteinExistence type="predicted"/>
<dbReference type="AlphaFoldDB" id="A0A6C0LNK2"/>
<organism evidence="1">
    <name type="scientific">viral metagenome</name>
    <dbReference type="NCBI Taxonomy" id="1070528"/>
    <lineage>
        <taxon>unclassified sequences</taxon>
        <taxon>metagenomes</taxon>
        <taxon>organismal metagenomes</taxon>
    </lineage>
</organism>
<name>A0A6C0LNK2_9ZZZZ</name>
<evidence type="ECO:0000313" key="1">
    <source>
        <dbReference type="EMBL" id="QHU31528.1"/>
    </source>
</evidence>
<protein>
    <submittedName>
        <fullName evidence="1">Uncharacterized protein</fullName>
    </submittedName>
</protein>
<reference evidence="1" key="1">
    <citation type="journal article" date="2020" name="Nature">
        <title>Giant virus diversity and host interactions through global metagenomics.</title>
        <authorList>
            <person name="Schulz F."/>
            <person name="Roux S."/>
            <person name="Paez-Espino D."/>
            <person name="Jungbluth S."/>
            <person name="Walsh D.A."/>
            <person name="Denef V.J."/>
            <person name="McMahon K.D."/>
            <person name="Konstantinidis K.T."/>
            <person name="Eloe-Fadrosh E.A."/>
            <person name="Kyrpides N.C."/>
            <person name="Woyke T."/>
        </authorList>
    </citation>
    <scope>NUCLEOTIDE SEQUENCE</scope>
    <source>
        <strain evidence="1">GVMAG-M-3300027963-21</strain>
    </source>
</reference>
<sequence>MLMQYNYGILYLTNDSDFQEKQKILYVPKPTPQSASIIETPIIIENIEKKLEGFLKLEEQYNGEIENYLRVNKNPIQFILNTYINNIYTNDENKRKVLGLLLKYEHILKEKTGGNSNTEPMKTTKKQILGKERCIYKKTGDRKEYVKHKGNLITVKDYRTMMKKKASSTI</sequence>